<dbReference type="PROSITE" id="PS50043">
    <property type="entry name" value="HTH_LUXR_2"/>
    <property type="match status" value="1"/>
</dbReference>
<evidence type="ECO:0000313" key="4">
    <source>
        <dbReference type="EMBL" id="REJ06414.1"/>
    </source>
</evidence>
<dbReference type="InterPro" id="IPR036388">
    <property type="entry name" value="WH-like_DNA-bd_sf"/>
</dbReference>
<dbReference type="CDD" id="cd06170">
    <property type="entry name" value="LuxR_C_like"/>
    <property type="match status" value="1"/>
</dbReference>
<dbReference type="EMBL" id="QUAB01000035">
    <property type="protein sequence ID" value="REJ06414.1"/>
    <property type="molecule type" value="Genomic_DNA"/>
</dbReference>
<dbReference type="PRINTS" id="PR00038">
    <property type="entry name" value="HTHLUXR"/>
</dbReference>
<keyword evidence="2" id="KW-0802">TPR repeat</keyword>
<proteinExistence type="predicted"/>
<dbReference type="InterPro" id="IPR016032">
    <property type="entry name" value="Sig_transdc_resp-reg_C-effctor"/>
</dbReference>
<evidence type="ECO:0000259" key="3">
    <source>
        <dbReference type="PROSITE" id="PS50043"/>
    </source>
</evidence>
<protein>
    <submittedName>
        <fullName evidence="4">DNA-binding response regulator</fullName>
    </submittedName>
</protein>
<dbReference type="GO" id="GO:0006355">
    <property type="term" value="P:regulation of DNA-templated transcription"/>
    <property type="evidence" value="ECO:0007669"/>
    <property type="project" value="InterPro"/>
</dbReference>
<evidence type="ECO:0000313" key="5">
    <source>
        <dbReference type="Proteomes" id="UP000262172"/>
    </source>
</evidence>
<dbReference type="SUPFAM" id="SSF48452">
    <property type="entry name" value="TPR-like"/>
    <property type="match status" value="2"/>
</dbReference>
<dbReference type="OrthoDB" id="27092at2"/>
<evidence type="ECO:0000256" key="1">
    <source>
        <dbReference type="ARBA" id="ARBA00023125"/>
    </source>
</evidence>
<sequence>MAIRETPVVDWTGRFDSLVANEGDLDARDLDDLGQAAWFTGRHDVCERAWERAFLRFLDDGSGPDAVRCAFWLGFTLGEHGDAVKAQSWMARLLDLSERFAGDPRTDAIASLCRAQAVFLRGETEASAALFHVAGRSAAGVDADVEVLAVMGEGRALMRSGRIDDGVACMDRVMLMIGTGHVSDRGAGPAYCAVIASLLARGDMERARVWTRDLGEWCDAQRGLAPFRGECTLHTATVMQFGGEWAAALDAADGVCRTEERTDTLGKAWYRLGELHRVAGRAEPALHAYRQAAALGREVQPGLALVHRDAGELDTAWAGLARARSTAREPAARAELLFAAVLVALDRRRPADAADAAAELRGLAAGDLLYLRALSSHADGLVALAVGPFADASALLRAAWSTWRRLDAPYEAALTRIAIGRAARDAGDEEGAQLEFDAARTVLEGLGAIPDLARLERIASNAGTAPSPATGLSPREREVLDLVAHGWSNRRIAERLFLSERTVARHVGNILAKLGVPSRSAATAYAFEHGLVTAA</sequence>
<keyword evidence="5" id="KW-1185">Reference proteome</keyword>
<dbReference type="PANTHER" id="PTHR43214">
    <property type="entry name" value="TWO-COMPONENT RESPONSE REGULATOR"/>
    <property type="match status" value="1"/>
</dbReference>
<dbReference type="Proteomes" id="UP000262172">
    <property type="component" value="Unassembled WGS sequence"/>
</dbReference>
<dbReference type="PROSITE" id="PS50005">
    <property type="entry name" value="TPR"/>
    <property type="match status" value="1"/>
</dbReference>
<evidence type="ECO:0000256" key="2">
    <source>
        <dbReference type="PROSITE-ProRule" id="PRU00339"/>
    </source>
</evidence>
<name>A0A371NV36_9MICO</name>
<dbReference type="PROSITE" id="PS00622">
    <property type="entry name" value="HTH_LUXR_1"/>
    <property type="match status" value="1"/>
</dbReference>
<dbReference type="InterPro" id="IPR039420">
    <property type="entry name" value="WalR-like"/>
</dbReference>
<dbReference type="InterPro" id="IPR000792">
    <property type="entry name" value="Tscrpt_reg_LuxR_C"/>
</dbReference>
<accession>A0A371NV36</accession>
<gene>
    <name evidence="4" type="ORF">DY023_06450</name>
</gene>
<dbReference type="Gene3D" id="1.10.10.10">
    <property type="entry name" value="Winged helix-like DNA-binding domain superfamily/Winged helix DNA-binding domain"/>
    <property type="match status" value="1"/>
</dbReference>
<dbReference type="SMART" id="SM00421">
    <property type="entry name" value="HTH_LUXR"/>
    <property type="match status" value="1"/>
</dbReference>
<dbReference type="GO" id="GO:0003677">
    <property type="term" value="F:DNA binding"/>
    <property type="evidence" value="ECO:0007669"/>
    <property type="project" value="UniProtKB-KW"/>
</dbReference>
<keyword evidence="1 4" id="KW-0238">DNA-binding</keyword>
<feature type="domain" description="HTH luxR-type" evidence="3">
    <location>
        <begin position="465"/>
        <end position="530"/>
    </location>
</feature>
<reference evidence="4 5" key="1">
    <citation type="submission" date="2018-08" db="EMBL/GenBank/DDBJ databases">
        <title>Isolation, diversity and antifungal activity of Actinobacteria from cow dung.</title>
        <authorList>
            <person name="Ling L."/>
        </authorList>
    </citation>
    <scope>NUCLEOTIDE SEQUENCE [LARGE SCALE GENOMIC DNA]</scope>
    <source>
        <strain evidence="4 5">NEAU-LLE</strain>
    </source>
</reference>
<dbReference type="Gene3D" id="1.25.40.10">
    <property type="entry name" value="Tetratricopeptide repeat domain"/>
    <property type="match status" value="1"/>
</dbReference>
<dbReference type="AlphaFoldDB" id="A0A371NV36"/>
<feature type="repeat" description="TPR" evidence="2">
    <location>
        <begin position="266"/>
        <end position="299"/>
    </location>
</feature>
<dbReference type="InterPro" id="IPR011990">
    <property type="entry name" value="TPR-like_helical_dom_sf"/>
</dbReference>
<dbReference type="Pfam" id="PF00196">
    <property type="entry name" value="GerE"/>
    <property type="match status" value="1"/>
</dbReference>
<dbReference type="SUPFAM" id="SSF46894">
    <property type="entry name" value="C-terminal effector domain of the bipartite response regulators"/>
    <property type="match status" value="1"/>
</dbReference>
<comment type="caution">
    <text evidence="4">The sequence shown here is derived from an EMBL/GenBank/DDBJ whole genome shotgun (WGS) entry which is preliminary data.</text>
</comment>
<dbReference type="InterPro" id="IPR019734">
    <property type="entry name" value="TPR_rpt"/>
</dbReference>
<organism evidence="4 5">
    <name type="scientific">Microbacterium bovistercoris</name>
    <dbReference type="NCBI Taxonomy" id="2293570"/>
    <lineage>
        <taxon>Bacteria</taxon>
        <taxon>Bacillati</taxon>
        <taxon>Actinomycetota</taxon>
        <taxon>Actinomycetes</taxon>
        <taxon>Micrococcales</taxon>
        <taxon>Microbacteriaceae</taxon>
        <taxon>Microbacterium</taxon>
    </lineage>
</organism>
<dbReference type="RefSeq" id="WP_116241523.1">
    <property type="nucleotide sequence ID" value="NZ_QUAB01000035.1"/>
</dbReference>